<dbReference type="PANTHER" id="PTHR34501:SF9">
    <property type="entry name" value="MAJOR OUTER MEMBRANE PROTEIN P.IA"/>
    <property type="match status" value="1"/>
</dbReference>
<keyword evidence="5" id="KW-0812">Transmembrane</keyword>
<evidence type="ECO:0000256" key="3">
    <source>
        <dbReference type="ARBA" id="ARBA00022448"/>
    </source>
</evidence>
<keyword evidence="8" id="KW-0626">Porin</keyword>
<feature type="domain" description="Porin" evidence="12">
    <location>
        <begin position="7"/>
        <end position="333"/>
    </location>
</feature>
<dbReference type="OrthoDB" id="8952625at2"/>
<comment type="subcellular location">
    <subcellularLocation>
        <location evidence="1">Cell outer membrane</location>
        <topology evidence="1">Multi-pass membrane protein</topology>
    </subcellularLocation>
</comment>
<evidence type="ECO:0000256" key="4">
    <source>
        <dbReference type="ARBA" id="ARBA00022452"/>
    </source>
</evidence>
<dbReference type="SUPFAM" id="SSF56935">
    <property type="entry name" value="Porins"/>
    <property type="match status" value="1"/>
</dbReference>
<dbReference type="PANTHER" id="PTHR34501">
    <property type="entry name" value="PROTEIN YDDL-RELATED"/>
    <property type="match status" value="1"/>
</dbReference>
<dbReference type="InterPro" id="IPR050298">
    <property type="entry name" value="Gram-neg_bact_OMP"/>
</dbReference>
<keyword evidence="7" id="KW-0406">Ion transport</keyword>
<proteinExistence type="predicted"/>
<evidence type="ECO:0000256" key="11">
    <source>
        <dbReference type="SAM" id="SignalP"/>
    </source>
</evidence>
<keyword evidence="4" id="KW-1134">Transmembrane beta strand</keyword>
<reference evidence="14" key="1">
    <citation type="submission" date="2018-11" db="EMBL/GenBank/DDBJ databases">
        <title>FDA dAtabase for Regulatory Grade micrObial Sequences (FDA-ARGOS): Supporting development and validation of Infectious Disease Dx tests.</title>
        <authorList>
            <person name="Goldberg B."/>
            <person name="Campos J."/>
            <person name="Tallon L."/>
            <person name="Sadzewicz L."/>
            <person name="Zhao X."/>
            <person name="Vavikolanu K."/>
            <person name="Mehta A."/>
            <person name="Aluvathingal J."/>
            <person name="Nadendla S."/>
            <person name="Geyer C."/>
            <person name="Nandy P."/>
            <person name="Yan Y."/>
            <person name="Sichtig H."/>
        </authorList>
    </citation>
    <scope>NUCLEOTIDE SEQUENCE [LARGE SCALE GENOMIC DNA]</scope>
    <source>
        <strain evidence="14">FDAARGOS_614</strain>
        <plasmid evidence="14">unnamed2</plasmid>
    </source>
</reference>
<keyword evidence="3" id="KW-0813">Transport</keyword>
<dbReference type="GO" id="GO:0046930">
    <property type="term" value="C:pore complex"/>
    <property type="evidence" value="ECO:0007669"/>
    <property type="project" value="UniProtKB-KW"/>
</dbReference>
<evidence type="ECO:0000256" key="2">
    <source>
        <dbReference type="ARBA" id="ARBA00011233"/>
    </source>
</evidence>
<evidence type="ECO:0000256" key="10">
    <source>
        <dbReference type="ARBA" id="ARBA00023237"/>
    </source>
</evidence>
<evidence type="ECO:0000259" key="12">
    <source>
        <dbReference type="Pfam" id="PF13609"/>
    </source>
</evidence>
<dbReference type="Gene3D" id="2.40.160.10">
    <property type="entry name" value="Porin"/>
    <property type="match status" value="1"/>
</dbReference>
<dbReference type="InterPro" id="IPR033900">
    <property type="entry name" value="Gram_neg_porin_domain"/>
</dbReference>
<dbReference type="AlphaFoldDB" id="A0A3G8HAS8"/>
<keyword evidence="10" id="KW-0998">Cell outer membrane</keyword>
<feature type="signal peptide" evidence="11">
    <location>
        <begin position="1"/>
        <end position="20"/>
    </location>
</feature>
<dbReference type="InterPro" id="IPR023614">
    <property type="entry name" value="Porin_dom_sf"/>
</dbReference>
<dbReference type="Proteomes" id="UP000270411">
    <property type="component" value="Plasmid unnamed2"/>
</dbReference>
<dbReference type="GO" id="GO:0006811">
    <property type="term" value="P:monoatomic ion transport"/>
    <property type="evidence" value="ECO:0007669"/>
    <property type="project" value="UniProtKB-KW"/>
</dbReference>
<dbReference type="GO" id="GO:0009279">
    <property type="term" value="C:cell outer membrane"/>
    <property type="evidence" value="ECO:0007669"/>
    <property type="project" value="UniProtKB-SubCell"/>
</dbReference>
<evidence type="ECO:0000256" key="5">
    <source>
        <dbReference type="ARBA" id="ARBA00022692"/>
    </source>
</evidence>
<evidence type="ECO:0000256" key="7">
    <source>
        <dbReference type="ARBA" id="ARBA00023065"/>
    </source>
</evidence>
<dbReference type="EMBL" id="CP033971">
    <property type="protein sequence ID" value="AZG17230.1"/>
    <property type="molecule type" value="Genomic_DNA"/>
</dbReference>
<evidence type="ECO:0000256" key="8">
    <source>
        <dbReference type="ARBA" id="ARBA00023114"/>
    </source>
</evidence>
<keyword evidence="9" id="KW-0472">Membrane</keyword>
<name>A0A3G8HAS8_9BURK</name>
<organism evidence="13 14">
    <name type="scientific">Cupriavidus pauculus</name>
    <dbReference type="NCBI Taxonomy" id="82633"/>
    <lineage>
        <taxon>Bacteria</taxon>
        <taxon>Pseudomonadati</taxon>
        <taxon>Pseudomonadota</taxon>
        <taxon>Betaproteobacteria</taxon>
        <taxon>Burkholderiales</taxon>
        <taxon>Burkholderiaceae</taxon>
        <taxon>Cupriavidus</taxon>
    </lineage>
</organism>
<evidence type="ECO:0000313" key="13">
    <source>
        <dbReference type="EMBL" id="AZG17230.1"/>
    </source>
</evidence>
<keyword evidence="13" id="KW-0614">Plasmid</keyword>
<evidence type="ECO:0000256" key="9">
    <source>
        <dbReference type="ARBA" id="ARBA00023136"/>
    </source>
</evidence>
<evidence type="ECO:0000256" key="1">
    <source>
        <dbReference type="ARBA" id="ARBA00004571"/>
    </source>
</evidence>
<accession>A0A3G8HAS8</accession>
<comment type="subunit">
    <text evidence="2">Homotrimer.</text>
</comment>
<evidence type="ECO:0000256" key="6">
    <source>
        <dbReference type="ARBA" id="ARBA00022729"/>
    </source>
</evidence>
<dbReference type="Pfam" id="PF13609">
    <property type="entry name" value="Porin_4"/>
    <property type="match status" value="1"/>
</dbReference>
<dbReference type="CDD" id="cd00342">
    <property type="entry name" value="gram_neg_porins"/>
    <property type="match status" value="1"/>
</dbReference>
<geneLocation type="plasmid" evidence="13">
    <name>unnamed2</name>
</geneLocation>
<dbReference type="GO" id="GO:0015288">
    <property type="term" value="F:porin activity"/>
    <property type="evidence" value="ECO:0007669"/>
    <property type="project" value="UniProtKB-KW"/>
</dbReference>
<sequence length="363" mass="38754">MKEKLIAAAALAAISPLAFAQSSVTLYGVADAGVEYLNHANASGNSLTRLTSGNMSGSRWGLRGVEDLGAGTKALYVLESGFEIDTGVASQGGRLFGRQAYVGLEHRMGRLSLGRQQNALYDLLINYDPMVLGARYSLQMVDSSFVGRYDNMAKYTGKFGPVTAIALYSFARGTSITSGGATSFAGEVPGDPKSDQALSAGFDYSSGPVGMTAIYDQQQGTLGITGQNTSQRDRRIAVAGSFKFGTTGKLFAGYRWLNGDIGVLAGQPSKRSDVYWLGYQYQILPALSLTAAGYYFNDKRTGRDPWSLIGSANYVLSKRTDAFLNVGYARNKEDSNLGLNGFGISITPGNNQTGVMLGLRHKF</sequence>
<keyword evidence="6 11" id="KW-0732">Signal</keyword>
<protein>
    <submittedName>
        <fullName evidence="13">Porin</fullName>
    </submittedName>
</protein>
<dbReference type="KEGG" id="cpau:EHF44_27620"/>
<gene>
    <name evidence="13" type="ORF">EHF44_27620</name>
</gene>
<dbReference type="RefSeq" id="WP_124686959.1">
    <property type="nucleotide sequence ID" value="NZ_CP033971.1"/>
</dbReference>
<feature type="chain" id="PRO_5018215395" evidence="11">
    <location>
        <begin position="21"/>
        <end position="363"/>
    </location>
</feature>
<evidence type="ECO:0000313" key="14">
    <source>
        <dbReference type="Proteomes" id="UP000270411"/>
    </source>
</evidence>